<keyword evidence="2" id="KW-1185">Reference proteome</keyword>
<name>A0AAP2DDC1_9BACT</name>
<reference evidence="1 2" key="1">
    <citation type="submission" date="2021-05" db="EMBL/GenBank/DDBJ databases">
        <title>A Polyphasic approach of four new species of the genus Ohtaekwangia: Ohtaekwangia histidinii sp. nov., Ohtaekwangia cretensis sp. nov., Ohtaekwangia indiensis sp. nov., Ohtaekwangia reichenbachii sp. nov. from diverse environment.</title>
        <authorList>
            <person name="Octaviana S."/>
        </authorList>
    </citation>
    <scope>NUCLEOTIDE SEQUENCE [LARGE SCALE GENOMIC DNA]</scope>
    <source>
        <strain evidence="1 2">PWU37</strain>
    </source>
</reference>
<gene>
    <name evidence="1" type="ORF">KK078_26085</name>
</gene>
<evidence type="ECO:0000313" key="1">
    <source>
        <dbReference type="EMBL" id="MBT1690061.1"/>
    </source>
</evidence>
<dbReference type="EMBL" id="JAHESC010000054">
    <property type="protein sequence ID" value="MBT1690061.1"/>
    <property type="molecule type" value="Genomic_DNA"/>
</dbReference>
<comment type="caution">
    <text evidence="1">The sequence shown here is derived from an EMBL/GenBank/DDBJ whole genome shotgun (WGS) entry which is preliminary data.</text>
</comment>
<dbReference type="Proteomes" id="UP001319180">
    <property type="component" value="Unassembled WGS sequence"/>
</dbReference>
<evidence type="ECO:0000313" key="2">
    <source>
        <dbReference type="Proteomes" id="UP001319180"/>
    </source>
</evidence>
<dbReference type="AlphaFoldDB" id="A0AAP2DDC1"/>
<sequence length="933" mass="104456">MHRIYLILLVCLAQTLLLRAQPSGYKPDFNKSISFPSPNAASLGKFGLIPVSHTTGMANVSIPIWELKEGPITVPISLTYGSNGLRPAEDASWVGLGWALQGGGSITRIIRGFSDLEGSNPMNSLGGKRWDELGHLSFIDDITANRIAEQYYDGEPDLFVFNCGQYSGKFILYQNQIIPLPYNGLKITKNGDDFNIITPEGVVYAFTKREMSYVTSSGTFQIPNHISSWLLTSITSPDGNDVVEFLYTDAPEIIESPSNFALQHSYMSSAPPWGNNNLCGDQIFNITGSNYSSVTSWRLETIRSRTTEVRLVPQTSNRLDIRGNSKALAEIQVFFRGETTPVRKYKLTQSYFSGTSDINTSRLKLTSVQQYKSGSEFAEPYEFQYYNEDSAFPSKVGFGIDHWGYSNGAGDPASGLVPHIYEWQTYGNAYREPSLAARTGMLQKITYPTKGTTTFHYEQNQYQSNVGALVPGPGLRVGRLEDFDGTRTRVTKYSYDQALFFGQPNYTRSGSYGTCSAQTGVDYPSQCVIYVVTGENSSLFGSLTDFSLAYKKVIESVGENAELGSTEYTYESSNWYEMDRDLRLKQTIVRNRTGTTVKSTTNTYGAVQDHFFWAFRPVFVRSHAPCENGAQYDPDYPYLMSDYEIDHMYFIVSMWYPLQMTEETDYSIEGAPLVTRTTHFHYGSSPTHRFPTRIENNKSDGSTTIDFLKYPQDYNTSGAFGADPFYNGLKKMKELNVNSAVSEMQSLEKVASTELIVEAKMLLYKSFGDAKNIQLAEVHVMKSTQKQSLAQSSTTGSVLNYNHLPYVKRYAYDYNSAGKLTSRATNKSVESYLWGYNNSLPIAKAEYVSSATLSAAYQAVGNNLSMLRTHPSLAGSLLTTYTYDPLVGVRSITDPNGITKSFTYDGLGRLKLFLDNDNQIIRHYYYNYKLGFK</sequence>
<proteinExistence type="predicted"/>
<dbReference type="RefSeq" id="WP_254093281.1">
    <property type="nucleotide sequence ID" value="NZ_JAHESC010000054.1"/>
</dbReference>
<accession>A0AAP2DDC1</accession>
<organism evidence="1 2">
    <name type="scientific">Dawidia soli</name>
    <dbReference type="NCBI Taxonomy" id="2782352"/>
    <lineage>
        <taxon>Bacteria</taxon>
        <taxon>Pseudomonadati</taxon>
        <taxon>Bacteroidota</taxon>
        <taxon>Cytophagia</taxon>
        <taxon>Cytophagales</taxon>
        <taxon>Chryseotaleaceae</taxon>
        <taxon>Dawidia</taxon>
    </lineage>
</organism>
<dbReference type="Gene3D" id="2.180.10.10">
    <property type="entry name" value="RHS repeat-associated core"/>
    <property type="match status" value="1"/>
</dbReference>
<protein>
    <recommendedName>
        <fullName evidence="3">YD repeat-containing protein</fullName>
    </recommendedName>
</protein>
<evidence type="ECO:0008006" key="3">
    <source>
        <dbReference type="Google" id="ProtNLM"/>
    </source>
</evidence>